<dbReference type="EMBL" id="WOWS01000001">
    <property type="protein sequence ID" value="MUU76944.1"/>
    <property type="molecule type" value="Genomic_DNA"/>
</dbReference>
<evidence type="ECO:0000313" key="3">
    <source>
        <dbReference type="Proteomes" id="UP000478208"/>
    </source>
</evidence>
<gene>
    <name evidence="2" type="ORF">GN138_00670</name>
</gene>
<dbReference type="AlphaFoldDB" id="A0A6L6U7Y7"/>
<keyword evidence="3" id="KW-1185">Reference proteome</keyword>
<sequence length="133" mass="14275">MSNINGLITPSEAKKLNDAYTTRHTLISKDITKTDDNRSSWYSLKELKAYLKHAEEQAEELGFEMNGIRIYCGAHEPEEGCESDAEGLTTLFLVPTTAADEGKGGGGANPDISDADGLNRGGEGKPPGANYPQ</sequence>
<name>A0A6L6U7Y7_9FLAO</name>
<reference evidence="2 3" key="1">
    <citation type="submission" date="2019-12" db="EMBL/GenBank/DDBJ databases">
        <authorList>
            <person name="Li J."/>
        </authorList>
    </citation>
    <scope>NUCLEOTIDE SEQUENCE [LARGE SCALE GENOMIC DNA]</scope>
    <source>
        <strain evidence="2 3">HL2-2</strain>
    </source>
</reference>
<proteinExistence type="predicted"/>
<organism evidence="2 3">
    <name type="scientific">Winogradskyella endarachnes</name>
    <dbReference type="NCBI Taxonomy" id="2681965"/>
    <lineage>
        <taxon>Bacteria</taxon>
        <taxon>Pseudomonadati</taxon>
        <taxon>Bacteroidota</taxon>
        <taxon>Flavobacteriia</taxon>
        <taxon>Flavobacteriales</taxon>
        <taxon>Flavobacteriaceae</taxon>
        <taxon>Winogradskyella</taxon>
    </lineage>
</organism>
<comment type="caution">
    <text evidence="2">The sequence shown here is derived from an EMBL/GenBank/DDBJ whole genome shotgun (WGS) entry which is preliminary data.</text>
</comment>
<evidence type="ECO:0000313" key="2">
    <source>
        <dbReference type="EMBL" id="MUU76944.1"/>
    </source>
</evidence>
<dbReference type="RefSeq" id="WP_157361391.1">
    <property type="nucleotide sequence ID" value="NZ_WOWS01000001.1"/>
</dbReference>
<protein>
    <submittedName>
        <fullName evidence="2">Uncharacterized protein</fullName>
    </submittedName>
</protein>
<accession>A0A6L6U7Y7</accession>
<feature type="region of interest" description="Disordered" evidence="1">
    <location>
        <begin position="96"/>
        <end position="133"/>
    </location>
</feature>
<evidence type="ECO:0000256" key="1">
    <source>
        <dbReference type="SAM" id="MobiDB-lite"/>
    </source>
</evidence>
<dbReference type="Proteomes" id="UP000478208">
    <property type="component" value="Unassembled WGS sequence"/>
</dbReference>